<dbReference type="CDD" id="cd16917">
    <property type="entry name" value="HATPase_UhpB-NarQ-NarX-like"/>
    <property type="match status" value="1"/>
</dbReference>
<evidence type="ECO:0000256" key="8">
    <source>
        <dbReference type="ARBA" id="ARBA00023012"/>
    </source>
</evidence>
<evidence type="ECO:0000256" key="5">
    <source>
        <dbReference type="ARBA" id="ARBA00022741"/>
    </source>
</evidence>
<evidence type="ECO:0000256" key="2">
    <source>
        <dbReference type="ARBA" id="ARBA00012438"/>
    </source>
</evidence>
<evidence type="ECO:0000256" key="7">
    <source>
        <dbReference type="ARBA" id="ARBA00022840"/>
    </source>
</evidence>
<evidence type="ECO:0000256" key="1">
    <source>
        <dbReference type="ARBA" id="ARBA00000085"/>
    </source>
</evidence>
<keyword evidence="9" id="KW-0812">Transmembrane</keyword>
<feature type="transmembrane region" description="Helical" evidence="9">
    <location>
        <begin position="16"/>
        <end position="32"/>
    </location>
</feature>
<organism evidence="11 12">
    <name type="scientific">Enterococcus casseliflavus ATCC 12755</name>
    <dbReference type="NCBI Taxonomy" id="888066"/>
    <lineage>
        <taxon>Bacteria</taxon>
        <taxon>Bacillati</taxon>
        <taxon>Bacillota</taxon>
        <taxon>Bacilli</taxon>
        <taxon>Lactobacillales</taxon>
        <taxon>Enterococcaceae</taxon>
        <taxon>Enterococcus</taxon>
    </lineage>
</organism>
<dbReference type="HOGENOM" id="CLU_000445_20_3_9"/>
<protein>
    <recommendedName>
        <fullName evidence="2">histidine kinase</fullName>
        <ecNumber evidence="2">2.7.13.3</ecNumber>
    </recommendedName>
</protein>
<sequence length="369" mass="41875">MTFVTMKESAMSKSRLLSEAGFLLAISLLLLVNQGFVAVQVIFLLIAIFFTGVSYLLPRKASWFFQVILLLLCTFWPELALFLPAMMRVIAPEERKDDILSLLGFLLIATVGNQSPSKIAFVILLLLFAFYLRKKEQRMSALEKKYIASKDTHWEKQQQLSQQNKVLALSQETKLALQIAEERNRIARDIHDNVGHLLSSAILQIGALEMINQEPKLNEPLANLSATVHTGMDRIRQSVHDLHETSITFQQSLEFLIADFPSSVTIEGTLFEGLNEAQQNCFLMVIKEALTNSIKHSHAKTVVLHFRTLPAFFRLQITNDGVRGSQIAKTGIGLKTMRQRVQEQQGQVHILQENQRFQLTIILPKEEHQ</sequence>
<dbReference type="SMART" id="SM00387">
    <property type="entry name" value="HATPase_c"/>
    <property type="match status" value="1"/>
</dbReference>
<dbReference type="InterPro" id="IPR050482">
    <property type="entry name" value="Sensor_HK_TwoCompSys"/>
</dbReference>
<comment type="caution">
    <text evidence="11">The sequence shown here is derived from an EMBL/GenBank/DDBJ whole genome shotgun (WGS) entry which is preliminary data.</text>
</comment>
<dbReference type="GO" id="GO:0016020">
    <property type="term" value="C:membrane"/>
    <property type="evidence" value="ECO:0007669"/>
    <property type="project" value="InterPro"/>
</dbReference>
<dbReference type="PANTHER" id="PTHR24421">
    <property type="entry name" value="NITRATE/NITRITE SENSOR PROTEIN NARX-RELATED"/>
    <property type="match status" value="1"/>
</dbReference>
<feature type="domain" description="Histidine kinase/HSP90-like ATPase" evidence="10">
    <location>
        <begin position="277"/>
        <end position="367"/>
    </location>
</feature>
<evidence type="ECO:0000256" key="9">
    <source>
        <dbReference type="SAM" id="Phobius"/>
    </source>
</evidence>
<keyword evidence="7" id="KW-0067">ATP-binding</keyword>
<feature type="transmembrane region" description="Helical" evidence="9">
    <location>
        <begin position="99"/>
        <end position="132"/>
    </location>
</feature>
<keyword evidence="8" id="KW-0902">Two-component regulatory system</keyword>
<evidence type="ECO:0000256" key="6">
    <source>
        <dbReference type="ARBA" id="ARBA00022777"/>
    </source>
</evidence>
<evidence type="ECO:0000313" key="12">
    <source>
        <dbReference type="Proteomes" id="UP000004835"/>
    </source>
</evidence>
<accession>F0EMZ4</accession>
<dbReference type="PANTHER" id="PTHR24421:SF10">
    <property type="entry name" value="NITRATE_NITRITE SENSOR PROTEIN NARQ"/>
    <property type="match status" value="1"/>
</dbReference>
<dbReference type="AlphaFoldDB" id="F0EMZ4"/>
<evidence type="ECO:0000256" key="4">
    <source>
        <dbReference type="ARBA" id="ARBA00022679"/>
    </source>
</evidence>
<dbReference type="Pfam" id="PF07730">
    <property type="entry name" value="HisKA_3"/>
    <property type="match status" value="1"/>
</dbReference>
<evidence type="ECO:0000256" key="3">
    <source>
        <dbReference type="ARBA" id="ARBA00022553"/>
    </source>
</evidence>
<dbReference type="Gene3D" id="1.20.5.1930">
    <property type="match status" value="1"/>
</dbReference>
<keyword evidence="4" id="KW-0808">Transferase</keyword>
<dbReference type="GO" id="GO:0046983">
    <property type="term" value="F:protein dimerization activity"/>
    <property type="evidence" value="ECO:0007669"/>
    <property type="project" value="InterPro"/>
</dbReference>
<evidence type="ECO:0000259" key="10">
    <source>
        <dbReference type="SMART" id="SM00387"/>
    </source>
</evidence>
<dbReference type="InterPro" id="IPR003594">
    <property type="entry name" value="HATPase_dom"/>
</dbReference>
<dbReference type="InterPro" id="IPR036890">
    <property type="entry name" value="HATPase_C_sf"/>
</dbReference>
<keyword evidence="9" id="KW-0472">Membrane</keyword>
<dbReference type="Gene3D" id="3.30.565.10">
    <property type="entry name" value="Histidine kinase-like ATPase, C-terminal domain"/>
    <property type="match status" value="1"/>
</dbReference>
<dbReference type="EMBL" id="AEWT01000027">
    <property type="protein sequence ID" value="EGC68506.1"/>
    <property type="molecule type" value="Genomic_DNA"/>
</dbReference>
<gene>
    <name evidence="11" type="ORF">HMPREF9087_2786</name>
</gene>
<dbReference type="SUPFAM" id="SSF55874">
    <property type="entry name" value="ATPase domain of HSP90 chaperone/DNA topoisomerase II/histidine kinase"/>
    <property type="match status" value="1"/>
</dbReference>
<keyword evidence="3" id="KW-0597">Phosphoprotein</keyword>
<keyword evidence="5" id="KW-0547">Nucleotide-binding</keyword>
<keyword evidence="9" id="KW-1133">Transmembrane helix</keyword>
<evidence type="ECO:0000313" key="11">
    <source>
        <dbReference type="EMBL" id="EGC68506.1"/>
    </source>
</evidence>
<proteinExistence type="predicted"/>
<comment type="catalytic activity">
    <reaction evidence="1">
        <text>ATP + protein L-histidine = ADP + protein N-phospho-L-histidine.</text>
        <dbReference type="EC" id="2.7.13.3"/>
    </reaction>
</comment>
<dbReference type="GO" id="GO:0005524">
    <property type="term" value="F:ATP binding"/>
    <property type="evidence" value="ECO:0007669"/>
    <property type="project" value="UniProtKB-KW"/>
</dbReference>
<feature type="transmembrane region" description="Helical" evidence="9">
    <location>
        <begin position="64"/>
        <end position="87"/>
    </location>
</feature>
<name>F0EMZ4_ENTCA</name>
<dbReference type="GO" id="GO:0000155">
    <property type="term" value="F:phosphorelay sensor kinase activity"/>
    <property type="evidence" value="ECO:0007669"/>
    <property type="project" value="InterPro"/>
</dbReference>
<dbReference type="EC" id="2.7.13.3" evidence="2"/>
<dbReference type="InterPro" id="IPR011712">
    <property type="entry name" value="Sig_transdc_His_kin_sub3_dim/P"/>
</dbReference>
<dbReference type="Proteomes" id="UP000004835">
    <property type="component" value="Unassembled WGS sequence"/>
</dbReference>
<reference evidence="11 12" key="1">
    <citation type="submission" date="2011-01" db="EMBL/GenBank/DDBJ databases">
        <authorList>
            <person name="Muzny D."/>
            <person name="Qin X."/>
            <person name="Deng J."/>
            <person name="Jiang H."/>
            <person name="Liu Y."/>
            <person name="Qu J."/>
            <person name="Song X.-Z."/>
            <person name="Zhang L."/>
            <person name="Thornton R."/>
            <person name="Coyle M."/>
            <person name="Francisco L."/>
            <person name="Jackson L."/>
            <person name="Javaid M."/>
            <person name="Korchina V."/>
            <person name="Kovar C."/>
            <person name="Mata R."/>
            <person name="Mathew T."/>
            <person name="Ngo R."/>
            <person name="Nguyen L."/>
            <person name="Nguyen N."/>
            <person name="Okwuonu G."/>
            <person name="Ongeri F."/>
            <person name="Pham C."/>
            <person name="Simmons D."/>
            <person name="Wilczek-Boney K."/>
            <person name="Hale W."/>
            <person name="Jakkamsetti A."/>
            <person name="Pham P."/>
            <person name="Ruth R."/>
            <person name="San Lucas F."/>
            <person name="Warren J."/>
            <person name="Zhang J."/>
            <person name="Zhao Z."/>
            <person name="Zhou C."/>
            <person name="Zhu D."/>
            <person name="Lee S."/>
            <person name="Bess C."/>
            <person name="Blankenburg K."/>
            <person name="Forbes L."/>
            <person name="Fu Q."/>
            <person name="Gubbala S."/>
            <person name="Hirani K."/>
            <person name="Jayaseelan J.C."/>
            <person name="Lara F."/>
            <person name="Munidasa M."/>
            <person name="Palculict T."/>
            <person name="Patil S."/>
            <person name="Pu L.-L."/>
            <person name="Saada N."/>
            <person name="Tang L."/>
            <person name="Weissenberger G."/>
            <person name="Zhu Y."/>
            <person name="Hemphill L."/>
            <person name="Shang Y."/>
            <person name="Youmans B."/>
            <person name="Ayvaz T."/>
            <person name="Ross M."/>
            <person name="Santibanez J."/>
            <person name="Aqrawi P."/>
            <person name="Gross S."/>
            <person name="Joshi V."/>
            <person name="Fowler G."/>
            <person name="Nazareth L."/>
            <person name="Reid J."/>
            <person name="Worley K."/>
            <person name="Petrosino J."/>
            <person name="Highlander S."/>
            <person name="Gibbs R."/>
        </authorList>
    </citation>
    <scope>NUCLEOTIDE SEQUENCE [LARGE SCALE GENOMIC DNA]</scope>
    <source>
        <strain evidence="11 12">ATCC 12755</strain>
    </source>
</reference>
<keyword evidence="6 11" id="KW-0418">Kinase</keyword>